<dbReference type="Proteomes" id="UP001157114">
    <property type="component" value="Unassembled WGS sequence"/>
</dbReference>
<keyword evidence="3" id="KW-1185">Reference proteome</keyword>
<feature type="signal peptide" evidence="1">
    <location>
        <begin position="1"/>
        <end position="22"/>
    </location>
</feature>
<dbReference type="Pfam" id="PF09580">
    <property type="entry name" value="Spore_YhcN_YlaJ"/>
    <property type="match status" value="2"/>
</dbReference>
<reference evidence="2 3" key="1">
    <citation type="submission" date="2023-03" db="EMBL/GenBank/DDBJ databases">
        <title>Draft genome sequence of the bacteria which degrade cell wall of Tricholomamatutake.</title>
        <authorList>
            <person name="Konishi Y."/>
            <person name="Fukuta Y."/>
            <person name="Shirasaka N."/>
        </authorList>
    </citation>
    <scope>NUCLEOTIDE SEQUENCE [LARGE SCALE GENOMIC DNA]</scope>
    <source>
        <strain evidence="3">mu1</strain>
    </source>
</reference>
<evidence type="ECO:0008006" key="4">
    <source>
        <dbReference type="Google" id="ProtNLM"/>
    </source>
</evidence>
<evidence type="ECO:0000313" key="2">
    <source>
        <dbReference type="EMBL" id="GLX67091.1"/>
    </source>
</evidence>
<name>A0ABQ6GCQ3_9BACL</name>
<sequence>MNNKFILLTASVALATTLAGCAANQGDIGNKNIRPNSVRYDANGNMIRNFSAPGTITDKRFANDQMNEMNRVNGRRLNSNNIVGSHKNYKMEMSEEIANKLVAMNTVKTANVMLTDNNAYVAVSFEDHTRGLSAKSYSRTNMSSPITDTNRHMNGTYGSAGKYGMNGMNGTYGMNGTMGGYDTNGHNGSMRGLSMTNSGESQLTDKIKSDIAAEVKRIHPSVKNVYVSANPDFVDRMNGYMGDVRLGHPIQGFVSEFNAMVERIFPANVTKLNSPDTKHTTPYIYDHR</sequence>
<evidence type="ECO:0000256" key="1">
    <source>
        <dbReference type="SAM" id="SignalP"/>
    </source>
</evidence>
<dbReference type="InterPro" id="IPR019076">
    <property type="entry name" value="Spore_lipoprot_YhcN/YlaJ-like"/>
</dbReference>
<protein>
    <recommendedName>
        <fullName evidence="4">YhcN/YlaJ family sporulation lipoprotein</fullName>
    </recommendedName>
</protein>
<accession>A0ABQ6GCQ3</accession>
<dbReference type="RefSeq" id="WP_284237815.1">
    <property type="nucleotide sequence ID" value="NZ_BSSQ01000005.1"/>
</dbReference>
<proteinExistence type="predicted"/>
<evidence type="ECO:0000313" key="3">
    <source>
        <dbReference type="Proteomes" id="UP001157114"/>
    </source>
</evidence>
<organism evidence="2 3">
    <name type="scientific">Paenibacillus glycanilyticus</name>
    <dbReference type="NCBI Taxonomy" id="126569"/>
    <lineage>
        <taxon>Bacteria</taxon>
        <taxon>Bacillati</taxon>
        <taxon>Bacillota</taxon>
        <taxon>Bacilli</taxon>
        <taxon>Bacillales</taxon>
        <taxon>Paenibacillaceae</taxon>
        <taxon>Paenibacillus</taxon>
    </lineage>
</organism>
<feature type="chain" id="PRO_5045122768" description="YhcN/YlaJ family sporulation lipoprotein" evidence="1">
    <location>
        <begin position="23"/>
        <end position="288"/>
    </location>
</feature>
<gene>
    <name evidence="2" type="ORF">MU1_14350</name>
</gene>
<keyword evidence="1" id="KW-0732">Signal</keyword>
<dbReference type="EMBL" id="BSSQ01000005">
    <property type="protein sequence ID" value="GLX67091.1"/>
    <property type="molecule type" value="Genomic_DNA"/>
</dbReference>
<comment type="caution">
    <text evidence="2">The sequence shown here is derived from an EMBL/GenBank/DDBJ whole genome shotgun (WGS) entry which is preliminary data.</text>
</comment>
<dbReference type="PROSITE" id="PS51257">
    <property type="entry name" value="PROKAR_LIPOPROTEIN"/>
    <property type="match status" value="1"/>
</dbReference>